<dbReference type="InterPro" id="IPR023393">
    <property type="entry name" value="START-like_dom_sf"/>
</dbReference>
<dbReference type="Proteomes" id="UP000221011">
    <property type="component" value="Chromosome"/>
</dbReference>
<dbReference type="SUPFAM" id="SSF55961">
    <property type="entry name" value="Bet v1-like"/>
    <property type="match status" value="1"/>
</dbReference>
<keyword evidence="2" id="KW-1185">Reference proteome</keyword>
<name>A0A291Q1S4_9ACTN</name>
<dbReference type="KEGG" id="sfk:KY5_0455c"/>
<evidence type="ECO:0000313" key="2">
    <source>
        <dbReference type="Proteomes" id="UP000221011"/>
    </source>
</evidence>
<reference evidence="1 2" key="1">
    <citation type="submission" date="2017-08" db="EMBL/GenBank/DDBJ databases">
        <title>Complete Genome Sequence of Streptomyces formicae KY5, the formicamycin producer.</title>
        <authorList>
            <person name="Holmes N.A."/>
            <person name="Devine R."/>
            <person name="Qin Z."/>
            <person name="Seipke R.F."/>
            <person name="Wilkinson B."/>
            <person name="Hutchings M.I."/>
        </authorList>
    </citation>
    <scope>NUCLEOTIDE SEQUENCE [LARGE SCALE GENOMIC DNA]</scope>
    <source>
        <strain evidence="1 2">KY5</strain>
    </source>
</reference>
<evidence type="ECO:0000313" key="1">
    <source>
        <dbReference type="EMBL" id="ATL25473.1"/>
    </source>
</evidence>
<dbReference type="EMBL" id="CP022685">
    <property type="protein sequence ID" value="ATL25473.1"/>
    <property type="molecule type" value="Genomic_DNA"/>
</dbReference>
<dbReference type="CDD" id="cd07812">
    <property type="entry name" value="SRPBCC"/>
    <property type="match status" value="1"/>
</dbReference>
<protein>
    <submittedName>
        <fullName evidence="1">Cyclase/dehydrase</fullName>
    </submittedName>
</protein>
<accession>A0A291Q1S4</accession>
<dbReference type="Gene3D" id="3.30.530.20">
    <property type="match status" value="1"/>
</dbReference>
<dbReference type="AlphaFoldDB" id="A0A291Q1S4"/>
<dbReference type="InterPro" id="IPR019587">
    <property type="entry name" value="Polyketide_cyclase/dehydratase"/>
</dbReference>
<dbReference type="RefSeq" id="WP_098240586.1">
    <property type="nucleotide sequence ID" value="NZ_CP022685.1"/>
</dbReference>
<gene>
    <name evidence="1" type="ORF">KY5_0455c</name>
</gene>
<dbReference type="Pfam" id="PF10604">
    <property type="entry name" value="Polyketide_cyc2"/>
    <property type="match status" value="1"/>
</dbReference>
<sequence>MEWTGARYADGATVEVRGRIAASPERVWELVSDIGLMPALSAELRSVAWLDGASGPVRGARFTGRSSHPSLGEWETTSYVVECAAPRVFAWAVSDPERPSATWRFTLAAGEDGGTELTQWMRLGPGRSGLSHAIDRMPEKEQKIVFVRLREFERSMTATVDAIKHLAEGTATLPTRQGEGA</sequence>
<organism evidence="1 2">
    <name type="scientific">Streptomyces formicae</name>
    <dbReference type="NCBI Taxonomy" id="1616117"/>
    <lineage>
        <taxon>Bacteria</taxon>
        <taxon>Bacillati</taxon>
        <taxon>Actinomycetota</taxon>
        <taxon>Actinomycetes</taxon>
        <taxon>Kitasatosporales</taxon>
        <taxon>Streptomycetaceae</taxon>
        <taxon>Streptomyces</taxon>
    </lineage>
</organism>
<proteinExistence type="predicted"/>